<sequence>TLEEGIHNMSVDDLFEPIYFDYYKILQIPSISGQADHIQGIINKLSAENKTLKDENEELKKNNSEVLKTFKEENKKLKTQVNDKNNDNTTLKQQLEN</sequence>
<dbReference type="OrthoDB" id="2491739at2759"/>
<feature type="non-terminal residue" evidence="2">
    <location>
        <position position="1"/>
    </location>
</feature>
<organism evidence="2 3">
    <name type="scientific">Racocetra fulgida</name>
    <dbReference type="NCBI Taxonomy" id="60492"/>
    <lineage>
        <taxon>Eukaryota</taxon>
        <taxon>Fungi</taxon>
        <taxon>Fungi incertae sedis</taxon>
        <taxon>Mucoromycota</taxon>
        <taxon>Glomeromycotina</taxon>
        <taxon>Glomeromycetes</taxon>
        <taxon>Diversisporales</taxon>
        <taxon>Gigasporaceae</taxon>
        <taxon>Racocetra</taxon>
    </lineage>
</organism>
<dbReference type="AlphaFoldDB" id="A0A9N9KBR6"/>
<name>A0A9N9KBR6_9GLOM</name>
<feature type="non-terminal residue" evidence="2">
    <location>
        <position position="97"/>
    </location>
</feature>
<evidence type="ECO:0000313" key="3">
    <source>
        <dbReference type="Proteomes" id="UP000789396"/>
    </source>
</evidence>
<feature type="compositionally biased region" description="Polar residues" evidence="1">
    <location>
        <begin position="79"/>
        <end position="97"/>
    </location>
</feature>
<gene>
    <name evidence="2" type="ORF">RFULGI_LOCUS19626</name>
</gene>
<comment type="caution">
    <text evidence="2">The sequence shown here is derived from an EMBL/GenBank/DDBJ whole genome shotgun (WGS) entry which is preliminary data.</text>
</comment>
<accession>A0A9N9KBR6</accession>
<evidence type="ECO:0000313" key="2">
    <source>
        <dbReference type="EMBL" id="CAG8820778.1"/>
    </source>
</evidence>
<keyword evidence="3" id="KW-1185">Reference proteome</keyword>
<dbReference type="EMBL" id="CAJVPZ010099530">
    <property type="protein sequence ID" value="CAG8820778.1"/>
    <property type="molecule type" value="Genomic_DNA"/>
</dbReference>
<proteinExistence type="predicted"/>
<protein>
    <submittedName>
        <fullName evidence="2">16270_t:CDS:1</fullName>
    </submittedName>
</protein>
<evidence type="ECO:0000256" key="1">
    <source>
        <dbReference type="SAM" id="MobiDB-lite"/>
    </source>
</evidence>
<dbReference type="Gene3D" id="1.20.5.1700">
    <property type="match status" value="1"/>
</dbReference>
<dbReference type="Proteomes" id="UP000789396">
    <property type="component" value="Unassembled WGS sequence"/>
</dbReference>
<feature type="region of interest" description="Disordered" evidence="1">
    <location>
        <begin position="76"/>
        <end position="97"/>
    </location>
</feature>
<reference evidence="2" key="1">
    <citation type="submission" date="2021-06" db="EMBL/GenBank/DDBJ databases">
        <authorList>
            <person name="Kallberg Y."/>
            <person name="Tangrot J."/>
            <person name="Rosling A."/>
        </authorList>
    </citation>
    <scope>NUCLEOTIDE SEQUENCE</scope>
    <source>
        <strain evidence="2">IN212</strain>
    </source>
</reference>